<dbReference type="EMBL" id="CP144694">
    <property type="protein sequence ID" value="WVZ02155.1"/>
    <property type="molecule type" value="Genomic_DNA"/>
</dbReference>
<sequence>MLAHSFSTSPFLSPLPSGVAPSPAKTPGRKFRWPLPPPSLAKPIMAALLQRQGKARPKEGPIPEEKGRVVVRKRSPWIRVSVMGRILGRSSSWGRIFVIFLFIDCEDRMIFFFVYLELEMV</sequence>
<protein>
    <submittedName>
        <fullName evidence="2">Uncharacterized protein</fullName>
    </submittedName>
</protein>
<accession>A0AAQ3N438</accession>
<keyword evidence="3" id="KW-1185">Reference proteome</keyword>
<feature type="region of interest" description="Disordered" evidence="1">
    <location>
        <begin position="1"/>
        <end position="30"/>
    </location>
</feature>
<name>A0AAQ3N438_VIGMU</name>
<feature type="compositionally biased region" description="Low complexity" evidence="1">
    <location>
        <begin position="1"/>
        <end position="17"/>
    </location>
</feature>
<evidence type="ECO:0000313" key="3">
    <source>
        <dbReference type="Proteomes" id="UP001374535"/>
    </source>
</evidence>
<dbReference type="AlphaFoldDB" id="A0AAQ3N438"/>
<reference evidence="2 3" key="1">
    <citation type="journal article" date="2023" name="Life. Sci Alliance">
        <title>Evolutionary insights into 3D genome organization and epigenetic landscape of Vigna mungo.</title>
        <authorList>
            <person name="Junaid A."/>
            <person name="Singh B."/>
            <person name="Bhatia S."/>
        </authorList>
    </citation>
    <scope>NUCLEOTIDE SEQUENCE [LARGE SCALE GENOMIC DNA]</scope>
    <source>
        <strain evidence="2">Urdbean</strain>
    </source>
</reference>
<proteinExistence type="predicted"/>
<gene>
    <name evidence="2" type="ORF">V8G54_022961</name>
</gene>
<evidence type="ECO:0000256" key="1">
    <source>
        <dbReference type="SAM" id="MobiDB-lite"/>
    </source>
</evidence>
<evidence type="ECO:0000313" key="2">
    <source>
        <dbReference type="EMBL" id="WVZ02155.1"/>
    </source>
</evidence>
<dbReference type="Proteomes" id="UP001374535">
    <property type="component" value="Chromosome 7"/>
</dbReference>
<organism evidence="2 3">
    <name type="scientific">Vigna mungo</name>
    <name type="common">Black gram</name>
    <name type="synonym">Phaseolus mungo</name>
    <dbReference type="NCBI Taxonomy" id="3915"/>
    <lineage>
        <taxon>Eukaryota</taxon>
        <taxon>Viridiplantae</taxon>
        <taxon>Streptophyta</taxon>
        <taxon>Embryophyta</taxon>
        <taxon>Tracheophyta</taxon>
        <taxon>Spermatophyta</taxon>
        <taxon>Magnoliopsida</taxon>
        <taxon>eudicotyledons</taxon>
        <taxon>Gunneridae</taxon>
        <taxon>Pentapetalae</taxon>
        <taxon>rosids</taxon>
        <taxon>fabids</taxon>
        <taxon>Fabales</taxon>
        <taxon>Fabaceae</taxon>
        <taxon>Papilionoideae</taxon>
        <taxon>50 kb inversion clade</taxon>
        <taxon>NPAAA clade</taxon>
        <taxon>indigoferoid/millettioid clade</taxon>
        <taxon>Phaseoleae</taxon>
        <taxon>Vigna</taxon>
    </lineage>
</organism>